<sequence>MILIERDSEITFLTDLLTDCTHSRGRVATITGPTATGKTELVYAFSRHAVDSGVIWLSATCSQNDRNVPLGVVSQIFHNAALPIAHASRAARLIEDAAPGARPPGERPDESDWLRVTQGLWAIILELSKSNTVLITVDDVEYADSMSWQLLLNFVHRLKSANVFIVLTATEGLQGMNPHIEIDLMRHPHYERIRLAPFSLQSVVKIISESMGDAAAVKLGPAFHKVSGGNPLLVKALVEDAANSGGALGELVVSDVFSRSVRALLHRSDPTMLMVARGLAILGEYALPTLLAELLDLTTTIVNQALNCLGVIGILDSLRFRHARAREAVLDDLDPHRREEMHRRAAQLLHAEGAAATVVAEHLIGASHFFQEPWALGELREAAEQALTNDRHEFAVRCLKLALELCDDDRQRTLTTTMLARAEWRLNPASANRHVNRLIATARQKGLDFQELDALLRYLLWNGRHDEAVEVLEQMDVLATEPDADEEAAWLDVLQHRLSCSHPLVLSRTRAVTGAGMGAVTSVVPPARTAWTATGSGPHAQAASLLASVLRDGPDDRTLGIAERVLHSTSLDDANLETVESALFALIYSDRPDLAAPWCDVMYSEAVMHRAPTWRAMLASLRASIAIRQGDLVLAEEYARLALDIVPPRSLGVLVGLPLAVLIRANTEMGKYDVAAHHLRRPVPDAIFQTRFGLYYLQARAHYYLATNHSHAALDDFSTCGRLMRAWGLDTPTLVPWRHGAAAALLQTDQREQARALLHEPYDLPSGDSLRARGISQRLLAAASDLRQRPSMLREAIDMLQAAGDRLEMAYALVDLTHTLTELGEPNKARMVGHRAVSVAGECQAEPLRQAVRHNTDGYDSAGGLEGMNVLSDAEQRVASLAALGYTNREISRKIYITVSTVEQHLTRIYRKLNVKGRRDLPAQFS</sequence>
<evidence type="ECO:0000313" key="5">
    <source>
        <dbReference type="Proteomes" id="UP001589610"/>
    </source>
</evidence>
<dbReference type="InterPro" id="IPR000792">
    <property type="entry name" value="Tscrpt_reg_LuxR_C"/>
</dbReference>
<feature type="domain" description="HTH luxR-type" evidence="3">
    <location>
        <begin position="864"/>
        <end position="926"/>
    </location>
</feature>
<dbReference type="Pfam" id="PF13191">
    <property type="entry name" value="AAA_16"/>
    <property type="match status" value="1"/>
</dbReference>
<dbReference type="InterPro" id="IPR027417">
    <property type="entry name" value="P-loop_NTPase"/>
</dbReference>
<dbReference type="PANTHER" id="PTHR16305:SF28">
    <property type="entry name" value="GUANYLATE CYCLASE DOMAIN-CONTAINING PROTEIN"/>
    <property type="match status" value="1"/>
</dbReference>
<dbReference type="SUPFAM" id="SSF52540">
    <property type="entry name" value="P-loop containing nucleoside triphosphate hydrolases"/>
    <property type="match status" value="1"/>
</dbReference>
<dbReference type="PRINTS" id="PR00038">
    <property type="entry name" value="HTHLUXR"/>
</dbReference>
<dbReference type="EMBL" id="JBHMBS010000001">
    <property type="protein sequence ID" value="MFB9674620.1"/>
    <property type="molecule type" value="Genomic_DNA"/>
</dbReference>
<protein>
    <submittedName>
        <fullName evidence="4">AAA family ATPase</fullName>
    </submittedName>
</protein>
<proteinExistence type="predicted"/>
<dbReference type="SUPFAM" id="SSF46894">
    <property type="entry name" value="C-terminal effector domain of the bipartite response regulators"/>
    <property type="match status" value="1"/>
</dbReference>
<keyword evidence="5" id="KW-1185">Reference proteome</keyword>
<dbReference type="InterPro" id="IPR041664">
    <property type="entry name" value="AAA_16"/>
</dbReference>
<dbReference type="RefSeq" id="WP_386154176.1">
    <property type="nucleotide sequence ID" value="NZ_JBHMBS010000001.1"/>
</dbReference>
<reference evidence="4 5" key="1">
    <citation type="submission" date="2024-09" db="EMBL/GenBank/DDBJ databases">
        <authorList>
            <person name="Sun Q."/>
            <person name="Mori K."/>
        </authorList>
    </citation>
    <scope>NUCLEOTIDE SEQUENCE [LARGE SCALE GENOMIC DNA]</scope>
    <source>
        <strain evidence="4 5">JCM 3028</strain>
    </source>
</reference>
<dbReference type="Gene3D" id="3.40.50.300">
    <property type="entry name" value="P-loop containing nucleotide triphosphate hydrolases"/>
    <property type="match status" value="1"/>
</dbReference>
<dbReference type="InterPro" id="IPR011990">
    <property type="entry name" value="TPR-like_helical_dom_sf"/>
</dbReference>
<name>A0ABV5T925_9ACTN</name>
<dbReference type="PANTHER" id="PTHR16305">
    <property type="entry name" value="TESTICULAR SOLUBLE ADENYLYL CYCLASE"/>
    <property type="match status" value="1"/>
</dbReference>
<evidence type="ECO:0000256" key="2">
    <source>
        <dbReference type="ARBA" id="ARBA00022840"/>
    </source>
</evidence>
<dbReference type="SMART" id="SM00421">
    <property type="entry name" value="HTH_LUXR"/>
    <property type="match status" value="1"/>
</dbReference>
<gene>
    <name evidence="4" type="ORF">ACFFRH_03895</name>
</gene>
<dbReference type="Proteomes" id="UP001589610">
    <property type="component" value="Unassembled WGS sequence"/>
</dbReference>
<comment type="caution">
    <text evidence="4">The sequence shown here is derived from an EMBL/GenBank/DDBJ whole genome shotgun (WGS) entry which is preliminary data.</text>
</comment>
<evidence type="ECO:0000259" key="3">
    <source>
        <dbReference type="PROSITE" id="PS50043"/>
    </source>
</evidence>
<organism evidence="4 5">
    <name type="scientific">Streptosporangium vulgare</name>
    <dbReference type="NCBI Taxonomy" id="46190"/>
    <lineage>
        <taxon>Bacteria</taxon>
        <taxon>Bacillati</taxon>
        <taxon>Actinomycetota</taxon>
        <taxon>Actinomycetes</taxon>
        <taxon>Streptosporangiales</taxon>
        <taxon>Streptosporangiaceae</taxon>
        <taxon>Streptosporangium</taxon>
    </lineage>
</organism>
<evidence type="ECO:0000256" key="1">
    <source>
        <dbReference type="ARBA" id="ARBA00022741"/>
    </source>
</evidence>
<evidence type="ECO:0000313" key="4">
    <source>
        <dbReference type="EMBL" id="MFB9674620.1"/>
    </source>
</evidence>
<dbReference type="PROSITE" id="PS00622">
    <property type="entry name" value="HTH_LUXR_1"/>
    <property type="match status" value="1"/>
</dbReference>
<dbReference type="InterPro" id="IPR016032">
    <property type="entry name" value="Sig_transdc_resp-reg_C-effctor"/>
</dbReference>
<accession>A0ABV5T925</accession>
<dbReference type="SUPFAM" id="SSF48452">
    <property type="entry name" value="TPR-like"/>
    <property type="match status" value="1"/>
</dbReference>
<keyword evidence="2" id="KW-0067">ATP-binding</keyword>
<dbReference type="PROSITE" id="PS50043">
    <property type="entry name" value="HTH_LUXR_2"/>
    <property type="match status" value="1"/>
</dbReference>
<dbReference type="CDD" id="cd06170">
    <property type="entry name" value="LuxR_C_like"/>
    <property type="match status" value="1"/>
</dbReference>
<keyword evidence="1" id="KW-0547">Nucleotide-binding</keyword>
<dbReference type="Gene3D" id="1.10.10.10">
    <property type="entry name" value="Winged helix-like DNA-binding domain superfamily/Winged helix DNA-binding domain"/>
    <property type="match status" value="1"/>
</dbReference>
<dbReference type="InterPro" id="IPR036388">
    <property type="entry name" value="WH-like_DNA-bd_sf"/>
</dbReference>
<dbReference type="Pfam" id="PF00196">
    <property type="entry name" value="GerE"/>
    <property type="match status" value="1"/>
</dbReference>